<dbReference type="SUPFAM" id="SSF46785">
    <property type="entry name" value="Winged helix' DNA-binding domain"/>
    <property type="match status" value="1"/>
</dbReference>
<proteinExistence type="predicted"/>
<keyword evidence="3" id="KW-1185">Reference proteome</keyword>
<dbReference type="Pfam" id="PF13730">
    <property type="entry name" value="HTH_36"/>
    <property type="match status" value="1"/>
</dbReference>
<organism evidence="2 3">
    <name type="scientific">Savagea serpentis</name>
    <dbReference type="NCBI Taxonomy" id="2785297"/>
    <lineage>
        <taxon>Bacteria</taxon>
        <taxon>Bacillati</taxon>
        <taxon>Bacillota</taxon>
        <taxon>Bacilli</taxon>
        <taxon>Bacillales</taxon>
        <taxon>Caryophanaceae</taxon>
        <taxon>Savagea</taxon>
    </lineage>
</organism>
<dbReference type="Gene3D" id="1.10.10.10">
    <property type="entry name" value="Winged helix-like DNA-binding domain superfamily/Winged helix DNA-binding domain"/>
    <property type="match status" value="1"/>
</dbReference>
<evidence type="ECO:0000256" key="1">
    <source>
        <dbReference type="SAM" id="MobiDB-lite"/>
    </source>
</evidence>
<accession>A0A8J7G135</accession>
<dbReference type="InterPro" id="IPR036388">
    <property type="entry name" value="WH-like_DNA-bd_sf"/>
</dbReference>
<evidence type="ECO:0000313" key="3">
    <source>
        <dbReference type="Proteomes" id="UP000622653"/>
    </source>
</evidence>
<protein>
    <submittedName>
        <fullName evidence="2">Helix-turn-helix domain-containing protein</fullName>
    </submittedName>
</protein>
<sequence length="253" mass="28932">MTIYLNDYKTFNSKNELNEAVAAHLSNNKLNKTERDVLWMLSQYSVKYYGASHLKVSTIVKHVGKSDKTIRRALNKLQSLNIIRKIETTRKITGGKGANMYQILPYDQSKMTNCDEPIKPVVTTSKHNKNNNEPFSSLTINNNTDDTQDNNKNKTKKLIKKSLLAKIPSKIADILDTFFETEKEIYEIYGTILKAKSKAPFAVQFEQNEGAFCGAIVDVMRLYKQNKIKNLQGYLYATIKRTAIRIGLLSFQY</sequence>
<comment type="caution">
    <text evidence="2">The sequence shown here is derived from an EMBL/GenBank/DDBJ whole genome shotgun (WGS) entry which is preliminary data.</text>
</comment>
<dbReference type="RefSeq" id="WP_194561665.1">
    <property type="nucleotide sequence ID" value="NZ_JADKPV010000001.1"/>
</dbReference>
<reference evidence="2" key="1">
    <citation type="submission" date="2020-11" db="EMBL/GenBank/DDBJ databases">
        <title>Multidrug resistant novel bacterium Savagea serpentis sp. nov., isolated from the scats of a vine snake (Ahaetulla nasuta).</title>
        <authorList>
            <person name="Venkata Ramana V."/>
            <person name="Vikas Patil S."/>
            <person name="Yogita Lugani V."/>
        </authorList>
    </citation>
    <scope>NUCLEOTIDE SEQUENCE</scope>
    <source>
        <strain evidence="2">SN6</strain>
    </source>
</reference>
<dbReference type="Proteomes" id="UP000622653">
    <property type="component" value="Unassembled WGS sequence"/>
</dbReference>
<feature type="region of interest" description="Disordered" evidence="1">
    <location>
        <begin position="122"/>
        <end position="152"/>
    </location>
</feature>
<name>A0A8J7G135_9BACL</name>
<dbReference type="InterPro" id="IPR036390">
    <property type="entry name" value="WH_DNA-bd_sf"/>
</dbReference>
<gene>
    <name evidence="2" type="ORF">IRY55_02470</name>
</gene>
<evidence type="ECO:0000313" key="2">
    <source>
        <dbReference type="EMBL" id="MBF4500215.1"/>
    </source>
</evidence>
<dbReference type="AlphaFoldDB" id="A0A8J7G135"/>
<dbReference type="EMBL" id="JADKPV010000001">
    <property type="protein sequence ID" value="MBF4500215.1"/>
    <property type="molecule type" value="Genomic_DNA"/>
</dbReference>
<feature type="compositionally biased region" description="Polar residues" evidence="1">
    <location>
        <begin position="131"/>
        <end position="140"/>
    </location>
</feature>